<gene>
    <name evidence="1" type="ORF">ACS04_28520</name>
</gene>
<name>A0A0J6XJZ8_9ACTN</name>
<evidence type="ECO:0000313" key="2">
    <source>
        <dbReference type="Proteomes" id="UP000035932"/>
    </source>
</evidence>
<comment type="caution">
    <text evidence="1">The sequence shown here is derived from an EMBL/GenBank/DDBJ whole genome shotgun (WGS) entry which is preliminary data.</text>
</comment>
<dbReference type="Proteomes" id="UP000035932">
    <property type="component" value="Unassembled WGS sequence"/>
</dbReference>
<dbReference type="AlphaFoldDB" id="A0A0J6XJZ8"/>
<keyword evidence="2" id="KW-1185">Reference proteome</keyword>
<organism evidence="1 2">
    <name type="scientific">Streptomyces roseus</name>
    <dbReference type="NCBI Taxonomy" id="66430"/>
    <lineage>
        <taxon>Bacteria</taxon>
        <taxon>Bacillati</taxon>
        <taxon>Actinomycetota</taxon>
        <taxon>Actinomycetes</taxon>
        <taxon>Kitasatosporales</taxon>
        <taxon>Streptomycetaceae</taxon>
        <taxon>Streptomyces</taxon>
    </lineage>
</organism>
<reference evidence="1 2" key="1">
    <citation type="submission" date="2015-06" db="EMBL/GenBank/DDBJ databases">
        <title>Recapitulation of the evolution of biosynthetic gene clusters reveals hidden chemical diversity on bacterial genomes.</title>
        <authorList>
            <person name="Cruz-Morales P."/>
            <person name="Martinez-Guerrero C."/>
            <person name="Morales-Escalante M.A."/>
            <person name="Yanez-Guerra L.A."/>
            <person name="Kopp J.F."/>
            <person name="Feldmann J."/>
            <person name="Ramos-Aboites H.E."/>
            <person name="Barona-Gomez F."/>
        </authorList>
    </citation>
    <scope>NUCLEOTIDE SEQUENCE [LARGE SCALE GENOMIC DNA]</scope>
    <source>
        <strain evidence="1 2">ATCC 31245</strain>
    </source>
</reference>
<sequence length="135" mass="13648">MTMPFSRVSKDPFSSCFGVSFWPTTWYVRILVRVALSARTLSRSAFGIFAKASLVGADRVLGHAVERTGTFRRYAGAGRAEGLVSGRRVAGGGGLAGLGLVAGGRGGGGLGVAAGVRAGGQGEGQQGGCGESRGR</sequence>
<accession>A0A0J6XJZ8</accession>
<dbReference type="EMBL" id="LFML01000126">
    <property type="protein sequence ID" value="KMO94557.1"/>
    <property type="molecule type" value="Genomic_DNA"/>
</dbReference>
<proteinExistence type="predicted"/>
<evidence type="ECO:0000313" key="1">
    <source>
        <dbReference type="EMBL" id="KMO94557.1"/>
    </source>
</evidence>
<protein>
    <submittedName>
        <fullName evidence="1">Uncharacterized protein</fullName>
    </submittedName>
</protein>